<dbReference type="Proteomes" id="UP000251060">
    <property type="component" value="Unassembled WGS sequence"/>
</dbReference>
<dbReference type="EMBL" id="PVBU01000001">
    <property type="protein sequence ID" value="PQV43703.1"/>
    <property type="molecule type" value="Genomic_DNA"/>
</dbReference>
<evidence type="ECO:0000313" key="1">
    <source>
        <dbReference type="EMBL" id="PQV43703.1"/>
    </source>
</evidence>
<reference evidence="2 4" key="2">
    <citation type="submission" date="2018-10" db="EMBL/GenBank/DDBJ databases">
        <title>Cultivation of a novel Methanohalophilus strain from Kebrit Deep of the Red Sea and a genomic comparison of members of the genus Methanohalophilus.</title>
        <authorList>
            <person name="Guan Y."/>
            <person name="Ngugi D.K."/>
            <person name="Stingl U."/>
        </authorList>
    </citation>
    <scope>NUCLEOTIDE SEQUENCE [LARGE SCALE GENOMIC DNA]</scope>
    <source>
        <strain evidence="2 4">DSM 10369</strain>
    </source>
</reference>
<dbReference type="EMBL" id="RJJF01000001">
    <property type="protein sequence ID" value="RNI12696.1"/>
    <property type="molecule type" value="Genomic_DNA"/>
</dbReference>
<sequence length="120" mass="14353">MGSKQRTLYPLLKDLEEEHLIRIVETGKRSKNIYRLTSFGEKTLQQIRGHRKESREKMLVLRNLFIEIFRQDKSTLYRLFFEIRIVIDDLSPDNNGRAARILEKCIDDLRRIKSDVCDTR</sequence>
<dbReference type="InterPro" id="IPR036388">
    <property type="entry name" value="WH-like_DNA-bd_sf"/>
</dbReference>
<protein>
    <submittedName>
        <fullName evidence="1">PadR family transcriptional regulator</fullName>
    </submittedName>
</protein>
<evidence type="ECO:0000313" key="3">
    <source>
        <dbReference type="Proteomes" id="UP000251060"/>
    </source>
</evidence>
<dbReference type="InterPro" id="IPR036390">
    <property type="entry name" value="WH_DNA-bd_sf"/>
</dbReference>
<dbReference type="Gene3D" id="1.10.10.10">
    <property type="entry name" value="Winged helix-like DNA-binding domain superfamily/Winged helix DNA-binding domain"/>
    <property type="match status" value="1"/>
</dbReference>
<organism evidence="1 3">
    <name type="scientific">Methanohalophilus euhalobius</name>
    <dbReference type="NCBI Taxonomy" id="51203"/>
    <lineage>
        <taxon>Archaea</taxon>
        <taxon>Methanobacteriati</taxon>
        <taxon>Methanobacteriota</taxon>
        <taxon>Stenosarchaea group</taxon>
        <taxon>Methanomicrobia</taxon>
        <taxon>Methanosarcinales</taxon>
        <taxon>Methanosarcinaceae</taxon>
        <taxon>Methanohalophilus</taxon>
    </lineage>
</organism>
<name>A0A314ZZQ5_9EURY</name>
<accession>A0A314ZZQ5</accession>
<dbReference type="RefSeq" id="WP_105459948.1">
    <property type="nucleotide sequence ID" value="NZ_PVBU01000001.1"/>
</dbReference>
<gene>
    <name evidence="1" type="ORF">B0H22_101122</name>
    <name evidence="2" type="ORF">EDD83_00775</name>
</gene>
<evidence type="ECO:0000313" key="4">
    <source>
        <dbReference type="Proteomes" id="UP000273978"/>
    </source>
</evidence>
<dbReference type="SUPFAM" id="SSF46785">
    <property type="entry name" value="Winged helix' DNA-binding domain"/>
    <property type="match status" value="1"/>
</dbReference>
<dbReference type="AlphaFoldDB" id="A0A314ZZQ5"/>
<proteinExistence type="predicted"/>
<evidence type="ECO:0000313" key="2">
    <source>
        <dbReference type="EMBL" id="RNI12696.1"/>
    </source>
</evidence>
<comment type="caution">
    <text evidence="1">The sequence shown here is derived from an EMBL/GenBank/DDBJ whole genome shotgun (WGS) entry which is preliminary data.</text>
</comment>
<reference evidence="1 3" key="1">
    <citation type="submission" date="2018-02" db="EMBL/GenBank/DDBJ databases">
        <title>Subsurface microbial communities from deep shales in Ohio and West Virginia, USA.</title>
        <authorList>
            <person name="Wrighton K."/>
        </authorList>
    </citation>
    <scope>NUCLEOTIDE SEQUENCE [LARGE SCALE GENOMIC DNA]</scope>
    <source>
        <strain evidence="1 3">DSM 10369</strain>
    </source>
</reference>
<dbReference type="Proteomes" id="UP000273978">
    <property type="component" value="Unassembled WGS sequence"/>
</dbReference>